<dbReference type="EMBL" id="KZ679015">
    <property type="protein sequence ID" value="PSS12605.1"/>
    <property type="molecule type" value="Genomic_DNA"/>
</dbReference>
<dbReference type="InParanoid" id="A0A2T3AVB3"/>
<dbReference type="Proteomes" id="UP000241818">
    <property type="component" value="Unassembled WGS sequence"/>
</dbReference>
<accession>A0A2T3AVB3</accession>
<feature type="compositionally biased region" description="Polar residues" evidence="1">
    <location>
        <begin position="1"/>
        <end position="23"/>
    </location>
</feature>
<name>A0A2T3AVB3_AMORE</name>
<dbReference type="AlphaFoldDB" id="A0A2T3AVB3"/>
<sequence length="92" mass="10021">MKQLVQKNGPTTNHPPKTISSPSGRLMKQLVQKNAPPTNHPPKIISSPPGRIGPSVPAKFQGRPWNSRTSSMSSFMPWNLVSDQCLSTSVCL</sequence>
<evidence type="ECO:0000256" key="1">
    <source>
        <dbReference type="SAM" id="MobiDB-lite"/>
    </source>
</evidence>
<organism evidence="2 3">
    <name type="scientific">Amorphotheca resinae ATCC 22711</name>
    <dbReference type="NCBI Taxonomy" id="857342"/>
    <lineage>
        <taxon>Eukaryota</taxon>
        <taxon>Fungi</taxon>
        <taxon>Dikarya</taxon>
        <taxon>Ascomycota</taxon>
        <taxon>Pezizomycotina</taxon>
        <taxon>Leotiomycetes</taxon>
        <taxon>Helotiales</taxon>
        <taxon>Amorphothecaceae</taxon>
        <taxon>Amorphotheca</taxon>
    </lineage>
</organism>
<gene>
    <name evidence="2" type="ORF">M430DRAFT_36688</name>
</gene>
<evidence type="ECO:0000313" key="2">
    <source>
        <dbReference type="EMBL" id="PSS12605.1"/>
    </source>
</evidence>
<feature type="region of interest" description="Disordered" evidence="1">
    <location>
        <begin position="1"/>
        <end position="55"/>
    </location>
</feature>
<dbReference type="GeneID" id="36575059"/>
<dbReference type="RefSeq" id="XP_024718603.1">
    <property type="nucleotide sequence ID" value="XM_024866978.1"/>
</dbReference>
<evidence type="ECO:0000313" key="3">
    <source>
        <dbReference type="Proteomes" id="UP000241818"/>
    </source>
</evidence>
<protein>
    <submittedName>
        <fullName evidence="2">Uncharacterized protein</fullName>
    </submittedName>
</protein>
<keyword evidence="3" id="KW-1185">Reference proteome</keyword>
<reference evidence="2 3" key="1">
    <citation type="journal article" date="2018" name="New Phytol.">
        <title>Comparative genomics and transcriptomics depict ericoid mycorrhizal fungi as versatile saprotrophs and plant mutualists.</title>
        <authorList>
            <person name="Martino E."/>
            <person name="Morin E."/>
            <person name="Grelet G.A."/>
            <person name="Kuo A."/>
            <person name="Kohler A."/>
            <person name="Daghino S."/>
            <person name="Barry K.W."/>
            <person name="Cichocki N."/>
            <person name="Clum A."/>
            <person name="Dockter R.B."/>
            <person name="Hainaut M."/>
            <person name="Kuo R.C."/>
            <person name="LaButti K."/>
            <person name="Lindahl B.D."/>
            <person name="Lindquist E.A."/>
            <person name="Lipzen A."/>
            <person name="Khouja H.R."/>
            <person name="Magnuson J."/>
            <person name="Murat C."/>
            <person name="Ohm R.A."/>
            <person name="Singer S.W."/>
            <person name="Spatafora J.W."/>
            <person name="Wang M."/>
            <person name="Veneault-Fourrey C."/>
            <person name="Henrissat B."/>
            <person name="Grigoriev I.V."/>
            <person name="Martin F.M."/>
            <person name="Perotto S."/>
        </authorList>
    </citation>
    <scope>NUCLEOTIDE SEQUENCE [LARGE SCALE GENOMIC DNA]</scope>
    <source>
        <strain evidence="2 3">ATCC 22711</strain>
    </source>
</reference>
<proteinExistence type="predicted"/>